<reference evidence="1 2" key="1">
    <citation type="submission" date="2024-11" db="EMBL/GenBank/DDBJ databases">
        <title>Adaptive evolution of stress response genes in parasites aligns with host niche diversity.</title>
        <authorList>
            <person name="Hahn C."/>
            <person name="Resl P."/>
        </authorList>
    </citation>
    <scope>NUCLEOTIDE SEQUENCE [LARGE SCALE GENOMIC DNA]</scope>
    <source>
        <strain evidence="1">EGGRZ-B1_66</strain>
        <tissue evidence="1">Body</tissue>
    </source>
</reference>
<proteinExistence type="predicted"/>
<dbReference type="Proteomes" id="UP001626550">
    <property type="component" value="Unassembled WGS sequence"/>
</dbReference>
<accession>A0ABD2QNL0</accession>
<gene>
    <name evidence="1" type="ORF">Ciccas_000591</name>
</gene>
<evidence type="ECO:0000313" key="2">
    <source>
        <dbReference type="Proteomes" id="UP001626550"/>
    </source>
</evidence>
<protein>
    <submittedName>
        <fullName evidence="1">Uncharacterized protein</fullName>
    </submittedName>
</protein>
<evidence type="ECO:0000313" key="1">
    <source>
        <dbReference type="EMBL" id="KAL3320722.1"/>
    </source>
</evidence>
<comment type="caution">
    <text evidence="1">The sequence shown here is derived from an EMBL/GenBank/DDBJ whole genome shotgun (WGS) entry which is preliminary data.</text>
</comment>
<dbReference type="EMBL" id="JBJKFK010000034">
    <property type="protein sequence ID" value="KAL3320722.1"/>
    <property type="molecule type" value="Genomic_DNA"/>
</dbReference>
<sequence length="242" mass="28158">MDKIYRVESMEVDLKSINSCLIAAYKELNKPSPKPIQPIAEIITPEPVNVIRIPETEPVIEDEVLLGIANPMEDKLNGGDTEMNLFEEYECKRKLKQAFQTVVFQELNTHIKQRRVLLKEREDAALERRCRKDPIYKNLLENFNPPTQLPSLDEQMNKFFPLCAIDKNISKPRKEKIQRVSRFEIKKRMISIPEQSYTPKQDKETPQTFLGFTELQLHLSPYFSDKGNSEVFEAIGECEDLN</sequence>
<keyword evidence="2" id="KW-1185">Reference proteome</keyword>
<organism evidence="1 2">
    <name type="scientific">Cichlidogyrus casuarinus</name>
    <dbReference type="NCBI Taxonomy" id="1844966"/>
    <lineage>
        <taxon>Eukaryota</taxon>
        <taxon>Metazoa</taxon>
        <taxon>Spiralia</taxon>
        <taxon>Lophotrochozoa</taxon>
        <taxon>Platyhelminthes</taxon>
        <taxon>Monogenea</taxon>
        <taxon>Monopisthocotylea</taxon>
        <taxon>Dactylogyridea</taxon>
        <taxon>Ancyrocephalidae</taxon>
        <taxon>Cichlidogyrus</taxon>
    </lineage>
</organism>
<name>A0ABD2QNL0_9PLAT</name>
<dbReference type="AlphaFoldDB" id="A0ABD2QNL0"/>